<dbReference type="EMBL" id="SDMR01000019">
    <property type="protein sequence ID" value="TBT93080.1"/>
    <property type="molecule type" value="Genomic_DNA"/>
</dbReference>
<dbReference type="PANTHER" id="PTHR38479:SF2">
    <property type="entry name" value="WINGED HELIX DNA-BINDING DOMAIN-CONTAINING PROTEIN"/>
    <property type="match status" value="1"/>
</dbReference>
<dbReference type="Proteomes" id="UP000291933">
    <property type="component" value="Unassembled WGS sequence"/>
</dbReference>
<keyword evidence="1" id="KW-0238">DNA-binding</keyword>
<dbReference type="PANTHER" id="PTHR38479">
    <property type="entry name" value="LMO0824 PROTEIN"/>
    <property type="match status" value="1"/>
</dbReference>
<dbReference type="OrthoDB" id="9148135at2"/>
<reference evidence="1 2" key="1">
    <citation type="submission" date="2019-01" db="EMBL/GenBank/DDBJ databases">
        <title>Lactibacter flavus gen. nov., sp. nov., a novel bacterium of the family Propionibacteriaceae isolated from raw milk and dairy products.</title>
        <authorList>
            <person name="Huptas C."/>
            <person name="Wenning M."/>
            <person name="Breitenwieser F."/>
            <person name="Doll E."/>
            <person name="Von Neubeck M."/>
            <person name="Busse H.-J."/>
            <person name="Scherer S."/>
        </authorList>
    </citation>
    <scope>NUCLEOTIDE SEQUENCE [LARGE SCALE GENOMIC DNA]</scope>
    <source>
        <strain evidence="1 2">DSM 22130</strain>
    </source>
</reference>
<gene>
    <name evidence="1" type="ORF">ET996_12620</name>
</gene>
<evidence type="ECO:0000313" key="2">
    <source>
        <dbReference type="Proteomes" id="UP000291933"/>
    </source>
</evidence>
<protein>
    <submittedName>
        <fullName evidence="1">Winged helix DNA-binding domain-containing protein</fullName>
    </submittedName>
</protein>
<dbReference type="GO" id="GO:0003677">
    <property type="term" value="F:DNA binding"/>
    <property type="evidence" value="ECO:0007669"/>
    <property type="project" value="UniProtKB-KW"/>
</dbReference>
<dbReference type="InterPro" id="IPR009351">
    <property type="entry name" value="AlkZ-like"/>
</dbReference>
<dbReference type="Pfam" id="PF06224">
    <property type="entry name" value="AlkZ-like"/>
    <property type="match status" value="1"/>
</dbReference>
<organism evidence="1 2">
    <name type="scientific">Propioniciclava tarda</name>
    <dbReference type="NCBI Taxonomy" id="433330"/>
    <lineage>
        <taxon>Bacteria</taxon>
        <taxon>Bacillati</taxon>
        <taxon>Actinomycetota</taxon>
        <taxon>Actinomycetes</taxon>
        <taxon>Propionibacteriales</taxon>
        <taxon>Propionibacteriaceae</taxon>
        <taxon>Propioniciclava</taxon>
    </lineage>
</organism>
<dbReference type="AlphaFoldDB" id="A0A4Q9KI63"/>
<sequence>MMAGAPDILAARLANQRLWGPAASTPEQVVGELLAVQSQDAPLARLAIAQRADCHVTEVEAAIDAGRIVRTHVLRPTWHYVLRDDLAWLLELTGRRIVTGVASRLQRLGLPPEILNPALDAVVTAVAHQPATRKQLWDVLVADGILDRDAELGMRVTHVLMQAEVLGLIASGPLRDGEHTYAPWDAPPSGRDRDDLVAELVRRFVTSHGLVSVGDLMRWVNVTKTEALRALAADDSIVSVTVDGVALYLAPDAALPVTRQPALLLSTFDEAFLSYRDVAWPRTTSHPLGEAPYRWSEAGGGPVLDSLEDVGSWKRTAKPGRLTIRLDLASSLSDAARARVHAAAEDAASRMTQPETIVTYEDGPVPWGVRSPRR</sequence>
<comment type="caution">
    <text evidence="1">The sequence shown here is derived from an EMBL/GenBank/DDBJ whole genome shotgun (WGS) entry which is preliminary data.</text>
</comment>
<name>A0A4Q9KI63_PROTD</name>
<proteinExistence type="predicted"/>
<evidence type="ECO:0000313" key="1">
    <source>
        <dbReference type="EMBL" id="TBT93080.1"/>
    </source>
</evidence>
<dbReference type="RefSeq" id="WP_131172919.1">
    <property type="nucleotide sequence ID" value="NZ_SDMR01000019.1"/>
</dbReference>
<keyword evidence="2" id="KW-1185">Reference proteome</keyword>
<accession>A0A4Q9KI63</accession>